<reference evidence="1 2" key="1">
    <citation type="submission" date="2016-10" db="EMBL/GenBank/DDBJ databases">
        <authorList>
            <person name="de Groot N.N."/>
        </authorList>
    </citation>
    <scope>NUCLEOTIDE SEQUENCE [LARGE SCALE GENOMIC DNA]</scope>
    <source>
        <strain evidence="1 2">DSM 12130</strain>
    </source>
</reference>
<keyword evidence="2" id="KW-1185">Reference proteome</keyword>
<dbReference type="EMBL" id="FNJI01000065">
    <property type="protein sequence ID" value="SDP81918.1"/>
    <property type="molecule type" value="Genomic_DNA"/>
</dbReference>
<evidence type="ECO:0000313" key="2">
    <source>
        <dbReference type="Proteomes" id="UP000199073"/>
    </source>
</evidence>
<proteinExistence type="predicted"/>
<organism evidence="1 2">
    <name type="scientific">Desulforhopalus singaporensis</name>
    <dbReference type="NCBI Taxonomy" id="91360"/>
    <lineage>
        <taxon>Bacteria</taxon>
        <taxon>Pseudomonadati</taxon>
        <taxon>Thermodesulfobacteriota</taxon>
        <taxon>Desulfobulbia</taxon>
        <taxon>Desulfobulbales</taxon>
        <taxon>Desulfocapsaceae</taxon>
        <taxon>Desulforhopalus</taxon>
    </lineage>
</organism>
<evidence type="ECO:0000313" key="1">
    <source>
        <dbReference type="EMBL" id="SDP81918.1"/>
    </source>
</evidence>
<dbReference type="Proteomes" id="UP000199073">
    <property type="component" value="Unassembled WGS sequence"/>
</dbReference>
<name>A0A1H0VUN3_9BACT</name>
<gene>
    <name evidence="1" type="ORF">SAMN05660330_04237</name>
</gene>
<accession>A0A1H0VUN3</accession>
<dbReference type="AlphaFoldDB" id="A0A1H0VUN3"/>
<sequence length="410" mass="48002">MYILKRLILILSILVFSSCAMPKRGLINENTYYSSDSPSIKVEMVGYHKYIADKKNSSRYIFANNENRFVYIDHFNHIPYENKVDYYYEPSTWIFSHIPSDSKISTGTTEILGKTWYYCDSANLKDNGCALIHNIARFTYRHDIYYLQYVQVLPVYDCWEWRNTTQLSKKQKQTLSILHTNFENEIKFTSYLSDKQVDVSVDLKLSPAQQKSFNKYSDPILYPHLKAFAIQVDGNKSGWSYGYRKSEQAVETAIQSCRKKAANCRLYAVGDRIVINDDEKKLNNYLSEYYKEIFPTYNLNKIKTQALKGNEIRDFLFGRVGEGVESRTSNSFVLHFMDKDRLIVEITKAKTYKISGHYEGKWWVDNDRWCRKIPALFNGTTECHYVIKESNGAVFYNEDGALINRIKFKP</sequence>
<dbReference type="RefSeq" id="WP_092226114.1">
    <property type="nucleotide sequence ID" value="NZ_FNJI01000065.1"/>
</dbReference>
<dbReference type="PROSITE" id="PS51257">
    <property type="entry name" value="PROKAR_LIPOPROTEIN"/>
    <property type="match status" value="1"/>
</dbReference>
<protein>
    <submittedName>
        <fullName evidence="1">Uncharacterized protein</fullName>
    </submittedName>
</protein>